<sequence length="68" mass="7575">MTDVTRSGHHEIWLGPSAAGQVPRGHVVAIPLGWGIEPRIEWNRDAVVLRFEPGGEIRVPMAMVLDHR</sequence>
<evidence type="ECO:0000313" key="1">
    <source>
        <dbReference type="EMBL" id="NKY86367.1"/>
    </source>
</evidence>
<dbReference type="Proteomes" id="UP000523447">
    <property type="component" value="Unassembled WGS sequence"/>
</dbReference>
<accession>A0A7X6LZ16</accession>
<keyword evidence="2" id="KW-1185">Reference proteome</keyword>
<dbReference type="EMBL" id="JAAXPE010000009">
    <property type="protein sequence ID" value="NKY86367.1"/>
    <property type="molecule type" value="Genomic_DNA"/>
</dbReference>
<comment type="caution">
    <text evidence="1">The sequence shown here is derived from an EMBL/GenBank/DDBJ whole genome shotgun (WGS) entry which is preliminary data.</text>
</comment>
<evidence type="ECO:0000313" key="2">
    <source>
        <dbReference type="Proteomes" id="UP000523447"/>
    </source>
</evidence>
<protein>
    <submittedName>
        <fullName evidence="1">Uncharacterized protein</fullName>
    </submittedName>
</protein>
<name>A0A7X6LZ16_9NOCA</name>
<dbReference type="AlphaFoldDB" id="A0A7X6LZ16"/>
<proteinExistence type="predicted"/>
<reference evidence="1 2" key="1">
    <citation type="submission" date="2020-04" db="EMBL/GenBank/DDBJ databases">
        <title>MicrobeNet Type strains.</title>
        <authorList>
            <person name="Nicholson A.C."/>
        </authorList>
    </citation>
    <scope>NUCLEOTIDE SEQUENCE [LARGE SCALE GENOMIC DNA]</scope>
    <source>
        <strain evidence="1 2">DSM 44445</strain>
    </source>
</reference>
<dbReference type="RefSeq" id="WP_040718278.1">
    <property type="nucleotide sequence ID" value="NZ_CAWPHS010000089.1"/>
</dbReference>
<gene>
    <name evidence="1" type="ORF">HGA07_12105</name>
</gene>
<organism evidence="1 2">
    <name type="scientific">Nocardia veterana</name>
    <dbReference type="NCBI Taxonomy" id="132249"/>
    <lineage>
        <taxon>Bacteria</taxon>
        <taxon>Bacillati</taxon>
        <taxon>Actinomycetota</taxon>
        <taxon>Actinomycetes</taxon>
        <taxon>Mycobacteriales</taxon>
        <taxon>Nocardiaceae</taxon>
        <taxon>Nocardia</taxon>
    </lineage>
</organism>